<accession>A0A5B7GDS0</accession>
<dbReference type="EMBL" id="VSRR010013401">
    <property type="protein sequence ID" value="MPC55739.1"/>
    <property type="molecule type" value="Genomic_DNA"/>
</dbReference>
<proteinExistence type="predicted"/>
<comment type="caution">
    <text evidence="2">The sequence shown here is derived from an EMBL/GenBank/DDBJ whole genome shotgun (WGS) entry which is preliminary data.</text>
</comment>
<evidence type="ECO:0000313" key="3">
    <source>
        <dbReference type="Proteomes" id="UP000324222"/>
    </source>
</evidence>
<reference evidence="2 3" key="1">
    <citation type="submission" date="2019-05" db="EMBL/GenBank/DDBJ databases">
        <title>Another draft genome of Portunus trituberculatus and its Hox gene families provides insights of decapod evolution.</title>
        <authorList>
            <person name="Jeong J.-H."/>
            <person name="Song I."/>
            <person name="Kim S."/>
            <person name="Choi T."/>
            <person name="Kim D."/>
            <person name="Ryu S."/>
            <person name="Kim W."/>
        </authorList>
    </citation>
    <scope>NUCLEOTIDE SEQUENCE [LARGE SCALE GENOMIC DNA]</scope>
    <source>
        <tissue evidence="2">Muscle</tissue>
    </source>
</reference>
<feature type="compositionally biased region" description="Basic and acidic residues" evidence="1">
    <location>
        <begin position="1"/>
        <end position="16"/>
    </location>
</feature>
<evidence type="ECO:0000313" key="2">
    <source>
        <dbReference type="EMBL" id="MPC55739.1"/>
    </source>
</evidence>
<dbReference type="Proteomes" id="UP000324222">
    <property type="component" value="Unassembled WGS sequence"/>
</dbReference>
<feature type="region of interest" description="Disordered" evidence="1">
    <location>
        <begin position="1"/>
        <end position="37"/>
    </location>
</feature>
<organism evidence="2 3">
    <name type="scientific">Portunus trituberculatus</name>
    <name type="common">Swimming crab</name>
    <name type="synonym">Neptunus trituberculatus</name>
    <dbReference type="NCBI Taxonomy" id="210409"/>
    <lineage>
        <taxon>Eukaryota</taxon>
        <taxon>Metazoa</taxon>
        <taxon>Ecdysozoa</taxon>
        <taxon>Arthropoda</taxon>
        <taxon>Crustacea</taxon>
        <taxon>Multicrustacea</taxon>
        <taxon>Malacostraca</taxon>
        <taxon>Eumalacostraca</taxon>
        <taxon>Eucarida</taxon>
        <taxon>Decapoda</taxon>
        <taxon>Pleocyemata</taxon>
        <taxon>Brachyura</taxon>
        <taxon>Eubrachyura</taxon>
        <taxon>Portunoidea</taxon>
        <taxon>Portunidae</taxon>
        <taxon>Portuninae</taxon>
        <taxon>Portunus</taxon>
    </lineage>
</organism>
<gene>
    <name evidence="2" type="ORF">E2C01_049683</name>
</gene>
<keyword evidence="3" id="KW-1185">Reference proteome</keyword>
<sequence length="87" mass="9431">MQYSSSDKKKDRDATHFQRSALRSLVVPAPQRPTHPPASACMGGVALLCMLMASPRPTWLLVPGGARGPTLSQLSNRLPVYDISTQL</sequence>
<protein>
    <submittedName>
        <fullName evidence="2">Uncharacterized protein</fullName>
    </submittedName>
</protein>
<name>A0A5B7GDS0_PORTR</name>
<evidence type="ECO:0000256" key="1">
    <source>
        <dbReference type="SAM" id="MobiDB-lite"/>
    </source>
</evidence>
<dbReference type="AlphaFoldDB" id="A0A5B7GDS0"/>